<evidence type="ECO:0000259" key="8">
    <source>
        <dbReference type="Pfam" id="PF02799"/>
    </source>
</evidence>
<name>A0AAD1UHE1_EUPCR</name>
<comment type="catalytic activity">
    <reaction evidence="5">
        <text>N-terminal glycyl-[protein] + tetradecanoyl-CoA = N-tetradecanoylglycyl-[protein] + CoA + H(+)</text>
        <dbReference type="Rhea" id="RHEA:15521"/>
        <dbReference type="Rhea" id="RHEA-COMP:12666"/>
        <dbReference type="Rhea" id="RHEA-COMP:12667"/>
        <dbReference type="ChEBI" id="CHEBI:15378"/>
        <dbReference type="ChEBI" id="CHEBI:57287"/>
        <dbReference type="ChEBI" id="CHEBI:57385"/>
        <dbReference type="ChEBI" id="CHEBI:64723"/>
        <dbReference type="ChEBI" id="CHEBI:133050"/>
        <dbReference type="EC" id="2.3.1.97"/>
    </reaction>
</comment>
<dbReference type="PANTHER" id="PTHR11377">
    <property type="entry name" value="N-MYRISTOYL TRANSFERASE"/>
    <property type="match status" value="1"/>
</dbReference>
<evidence type="ECO:0000256" key="2">
    <source>
        <dbReference type="ARBA" id="ARBA00012923"/>
    </source>
</evidence>
<feature type="domain" description="Glycylpeptide N-tetradecanoyltransferase N-terminal" evidence="7">
    <location>
        <begin position="56"/>
        <end position="210"/>
    </location>
</feature>
<accession>A0AAD1UHE1</accession>
<comment type="caution">
    <text evidence="9">The sequence shown here is derived from an EMBL/GenBank/DDBJ whole genome shotgun (WGS) entry which is preliminary data.</text>
</comment>
<keyword evidence="3 5" id="KW-0808">Transferase</keyword>
<dbReference type="Pfam" id="PF01233">
    <property type="entry name" value="NMT"/>
    <property type="match status" value="1"/>
</dbReference>
<dbReference type="SUPFAM" id="SSF55729">
    <property type="entry name" value="Acyl-CoA N-acyltransferases (Nat)"/>
    <property type="match status" value="2"/>
</dbReference>
<dbReference type="PANTHER" id="PTHR11377:SF5">
    <property type="entry name" value="GLYCYLPEPTIDE N-TETRADECANOYLTRANSFERASE"/>
    <property type="match status" value="1"/>
</dbReference>
<dbReference type="EMBL" id="CAMPGE010009810">
    <property type="protein sequence ID" value="CAI2368672.1"/>
    <property type="molecule type" value="Genomic_DNA"/>
</dbReference>
<keyword evidence="10" id="KW-1185">Reference proteome</keyword>
<dbReference type="InterPro" id="IPR016181">
    <property type="entry name" value="Acyl_CoA_acyltransferase"/>
</dbReference>
<dbReference type="Gene3D" id="3.40.630.170">
    <property type="match status" value="1"/>
</dbReference>
<proteinExistence type="inferred from homology"/>
<evidence type="ECO:0000313" key="10">
    <source>
        <dbReference type="Proteomes" id="UP001295684"/>
    </source>
</evidence>
<organism evidence="9 10">
    <name type="scientific">Euplotes crassus</name>
    <dbReference type="NCBI Taxonomy" id="5936"/>
    <lineage>
        <taxon>Eukaryota</taxon>
        <taxon>Sar</taxon>
        <taxon>Alveolata</taxon>
        <taxon>Ciliophora</taxon>
        <taxon>Intramacronucleata</taxon>
        <taxon>Spirotrichea</taxon>
        <taxon>Hypotrichia</taxon>
        <taxon>Euplotida</taxon>
        <taxon>Euplotidae</taxon>
        <taxon>Moneuplotes</taxon>
    </lineage>
</organism>
<dbReference type="PIRSF" id="PIRSF015892">
    <property type="entry name" value="N-myristl_transf"/>
    <property type="match status" value="1"/>
</dbReference>
<evidence type="ECO:0000256" key="3">
    <source>
        <dbReference type="ARBA" id="ARBA00022679"/>
    </source>
</evidence>
<protein>
    <recommendedName>
        <fullName evidence="2 5">Glycylpeptide N-tetradecanoyltransferase</fullName>
        <ecNumber evidence="2 5">2.3.1.97</ecNumber>
    </recommendedName>
</protein>
<keyword evidence="4 5" id="KW-0012">Acyltransferase</keyword>
<dbReference type="EC" id="2.3.1.97" evidence="2 5"/>
<evidence type="ECO:0000256" key="6">
    <source>
        <dbReference type="RuleBase" id="RU004178"/>
    </source>
</evidence>
<evidence type="ECO:0000256" key="4">
    <source>
        <dbReference type="ARBA" id="ARBA00023315"/>
    </source>
</evidence>
<sequence>MVKKMQAGMDPKDPKAKEAMEHMQKMKPLYEKHDFWDTQPVPNLSGAFTEGEIEKGVLEEVKQESYSLPPGFEWYDIDLEDEEQLNDVYELLRDHYVEDSDHMFRFDYQKEFLKWALLPPKQNSDWILGVRGGKKNKLFGFITGIPVKLRIKGKMVKMVEINFLCVHAKLRDMRVAPVLIKEITRRTHIKDMWQAIYTAGKVLPKPFTECTYYHRNINTKKLLEVGFAGVPPGRSKSAHIKLLSLPKNDIIENVRQMERRDVKQVQALLDEYLKNFSLSFHFNKEEVLHFMLPRDNVVYSYVVEDPDTKRITDFISYYSLPSTCLKSEKHKAVYAAFSYYMVPKKHTIKELMRQALILAKRDKFDVFNALDIMDNKEVFEDLHFGQGNGNLYYYLYNWYINDVSTDKVGIVLV</sequence>
<comment type="function">
    <text evidence="5">Adds a myristoyl group to the N-terminal glycine residue of certain cellular proteins.</text>
</comment>
<evidence type="ECO:0000256" key="1">
    <source>
        <dbReference type="ARBA" id="ARBA00009469"/>
    </source>
</evidence>
<dbReference type="GO" id="GO:0005737">
    <property type="term" value="C:cytoplasm"/>
    <property type="evidence" value="ECO:0007669"/>
    <property type="project" value="TreeGrafter"/>
</dbReference>
<dbReference type="Pfam" id="PF02799">
    <property type="entry name" value="NMT_C"/>
    <property type="match status" value="1"/>
</dbReference>
<dbReference type="InterPro" id="IPR022676">
    <property type="entry name" value="NMT_N"/>
</dbReference>
<dbReference type="AlphaFoldDB" id="A0AAD1UHE1"/>
<dbReference type="Proteomes" id="UP001295684">
    <property type="component" value="Unassembled WGS sequence"/>
</dbReference>
<dbReference type="InterPro" id="IPR022677">
    <property type="entry name" value="NMT_C"/>
</dbReference>
<feature type="domain" description="Glycylpeptide N-tetradecanoyltransferase C-terminal" evidence="8">
    <location>
        <begin position="224"/>
        <end position="404"/>
    </location>
</feature>
<evidence type="ECO:0000259" key="7">
    <source>
        <dbReference type="Pfam" id="PF01233"/>
    </source>
</evidence>
<reference evidence="9" key="1">
    <citation type="submission" date="2023-07" db="EMBL/GenBank/DDBJ databases">
        <authorList>
            <consortium name="AG Swart"/>
            <person name="Singh M."/>
            <person name="Singh A."/>
            <person name="Seah K."/>
            <person name="Emmerich C."/>
        </authorList>
    </citation>
    <scope>NUCLEOTIDE SEQUENCE</scope>
    <source>
        <strain evidence="9">DP1</strain>
    </source>
</reference>
<dbReference type="FunFam" id="3.40.630.170:FF:000003">
    <property type="entry name" value="Glycylpeptide N-tetradecanoyltransferase"/>
    <property type="match status" value="1"/>
</dbReference>
<evidence type="ECO:0000313" key="9">
    <source>
        <dbReference type="EMBL" id="CAI2368672.1"/>
    </source>
</evidence>
<gene>
    <name evidence="9" type="ORF">ECRASSUSDP1_LOCUS9968</name>
</gene>
<evidence type="ECO:0000256" key="5">
    <source>
        <dbReference type="RuleBase" id="RU000586"/>
    </source>
</evidence>
<dbReference type="GO" id="GO:0004379">
    <property type="term" value="F:glycylpeptide N-tetradecanoyltransferase activity"/>
    <property type="evidence" value="ECO:0007669"/>
    <property type="project" value="UniProtKB-EC"/>
</dbReference>
<dbReference type="InterPro" id="IPR000903">
    <property type="entry name" value="NMT"/>
</dbReference>
<comment type="similarity">
    <text evidence="1 6">Belongs to the NMT family.</text>
</comment>